<dbReference type="AlphaFoldDB" id="A0A8J6HSD2"/>
<evidence type="ECO:0000256" key="1">
    <source>
        <dbReference type="SAM" id="MobiDB-lite"/>
    </source>
</evidence>
<sequence length="264" mass="29818">MTRSGSMPLKVAISQLHYVGLHKTVPAANLHRPKSNFEAPPPGQRHRAVSMELDWDVPQSHFWNFINFGSDGSLCDERTDKTHRPPAWPPNCAQTALPTPINKKTKFHYGDTQRNTKNLLPNQDSVFGGTYNAQIHIRDFVLKGELVRVGLCSEKLSVRQHRLRRVRVSVPTNSRPMCGPSHAPASLTSSCPSHRPQELPSIARDDSLFLLGLQLSILHRQTGFVMVEEKSRGFGDLIFFRCGACRLSFRDVTYPRKEDVIHHI</sequence>
<comment type="caution">
    <text evidence="2">The sequence shown here is derived from an EMBL/GenBank/DDBJ whole genome shotgun (WGS) entry which is preliminary data.</text>
</comment>
<reference evidence="2" key="2">
    <citation type="submission" date="2021-08" db="EMBL/GenBank/DDBJ databases">
        <authorList>
            <person name="Eriksson T."/>
        </authorList>
    </citation>
    <scope>NUCLEOTIDE SEQUENCE</scope>
    <source>
        <strain evidence="2">Stoneville</strain>
        <tissue evidence="2">Whole head</tissue>
    </source>
</reference>
<accession>A0A8J6HSD2</accession>
<protein>
    <submittedName>
        <fullName evidence="2">Uncharacterized protein</fullName>
    </submittedName>
</protein>
<keyword evidence="3" id="KW-1185">Reference proteome</keyword>
<reference evidence="2" key="1">
    <citation type="journal article" date="2020" name="J Insects Food Feed">
        <title>The yellow mealworm (Tenebrio molitor) genome: a resource for the emerging insects as food and feed industry.</title>
        <authorList>
            <person name="Eriksson T."/>
            <person name="Andere A."/>
            <person name="Kelstrup H."/>
            <person name="Emery V."/>
            <person name="Picard C."/>
        </authorList>
    </citation>
    <scope>NUCLEOTIDE SEQUENCE</scope>
    <source>
        <strain evidence="2">Stoneville</strain>
        <tissue evidence="2">Whole head</tissue>
    </source>
</reference>
<evidence type="ECO:0000313" key="2">
    <source>
        <dbReference type="EMBL" id="KAH0819814.1"/>
    </source>
</evidence>
<dbReference type="Proteomes" id="UP000719412">
    <property type="component" value="Unassembled WGS sequence"/>
</dbReference>
<name>A0A8J6HSD2_TENMO</name>
<dbReference type="EMBL" id="JABDTM020013632">
    <property type="protein sequence ID" value="KAH0819814.1"/>
    <property type="molecule type" value="Genomic_DNA"/>
</dbReference>
<evidence type="ECO:0000313" key="3">
    <source>
        <dbReference type="Proteomes" id="UP000719412"/>
    </source>
</evidence>
<organism evidence="2 3">
    <name type="scientific">Tenebrio molitor</name>
    <name type="common">Yellow mealworm beetle</name>
    <dbReference type="NCBI Taxonomy" id="7067"/>
    <lineage>
        <taxon>Eukaryota</taxon>
        <taxon>Metazoa</taxon>
        <taxon>Ecdysozoa</taxon>
        <taxon>Arthropoda</taxon>
        <taxon>Hexapoda</taxon>
        <taxon>Insecta</taxon>
        <taxon>Pterygota</taxon>
        <taxon>Neoptera</taxon>
        <taxon>Endopterygota</taxon>
        <taxon>Coleoptera</taxon>
        <taxon>Polyphaga</taxon>
        <taxon>Cucujiformia</taxon>
        <taxon>Tenebrionidae</taxon>
        <taxon>Tenebrio</taxon>
    </lineage>
</organism>
<gene>
    <name evidence="2" type="ORF">GEV33_002977</name>
</gene>
<proteinExistence type="predicted"/>
<feature type="region of interest" description="Disordered" evidence="1">
    <location>
        <begin position="172"/>
        <end position="196"/>
    </location>
</feature>